<accession>A0ABV8SXK3</accession>
<gene>
    <name evidence="1" type="ORF">ACFPN2_24965</name>
</gene>
<dbReference type="RefSeq" id="WP_380601680.1">
    <property type="nucleotide sequence ID" value="NZ_JBHSDU010000014.1"/>
</dbReference>
<organism evidence="1 2">
    <name type="scientific">Steroidobacter flavus</name>
    <dbReference type="NCBI Taxonomy" id="1842136"/>
    <lineage>
        <taxon>Bacteria</taxon>
        <taxon>Pseudomonadati</taxon>
        <taxon>Pseudomonadota</taxon>
        <taxon>Gammaproteobacteria</taxon>
        <taxon>Steroidobacterales</taxon>
        <taxon>Steroidobacteraceae</taxon>
        <taxon>Steroidobacter</taxon>
    </lineage>
</organism>
<evidence type="ECO:0000313" key="1">
    <source>
        <dbReference type="EMBL" id="MFC4312358.1"/>
    </source>
</evidence>
<evidence type="ECO:0000313" key="2">
    <source>
        <dbReference type="Proteomes" id="UP001595904"/>
    </source>
</evidence>
<reference evidence="2" key="1">
    <citation type="journal article" date="2019" name="Int. J. Syst. Evol. Microbiol.">
        <title>The Global Catalogue of Microorganisms (GCM) 10K type strain sequencing project: providing services to taxonomists for standard genome sequencing and annotation.</title>
        <authorList>
            <consortium name="The Broad Institute Genomics Platform"/>
            <consortium name="The Broad Institute Genome Sequencing Center for Infectious Disease"/>
            <person name="Wu L."/>
            <person name="Ma J."/>
        </authorList>
    </citation>
    <scope>NUCLEOTIDE SEQUENCE [LARGE SCALE GENOMIC DNA]</scope>
    <source>
        <strain evidence="2">CGMCC 1.10759</strain>
    </source>
</reference>
<keyword evidence="2" id="KW-1185">Reference proteome</keyword>
<sequence length="119" mass="13619">MPYNRGALYFADLDARIRAKSKGQRKLDDFLRPMFVSREKGVRFDHDAWMAMLTRELGKSAAEEFPRVILQGEMLTPAKNAFGPCFERRPKTYDVAGTAVSGYEWVRIAGIPENTCRAW</sequence>
<comment type="caution">
    <text evidence="1">The sequence shown here is derived from an EMBL/GenBank/DDBJ whole genome shotgun (WGS) entry which is preliminary data.</text>
</comment>
<dbReference type="InterPro" id="IPR027268">
    <property type="entry name" value="Peptidase_M4/M1_CTD_sf"/>
</dbReference>
<proteinExistence type="predicted"/>
<name>A0ABV8SXK3_9GAMM</name>
<dbReference type="Proteomes" id="UP001595904">
    <property type="component" value="Unassembled WGS sequence"/>
</dbReference>
<dbReference type="EMBL" id="JBHSDU010000014">
    <property type="protein sequence ID" value="MFC4312358.1"/>
    <property type="molecule type" value="Genomic_DNA"/>
</dbReference>
<dbReference type="Gene3D" id="1.10.390.10">
    <property type="entry name" value="Neutral Protease Domain 2"/>
    <property type="match status" value="1"/>
</dbReference>
<protein>
    <submittedName>
        <fullName evidence="1">Uncharacterized protein</fullName>
    </submittedName>
</protein>